<reference evidence="2" key="1">
    <citation type="journal article" date="2016" name="Front. Microbiol.">
        <title>Genome Sequence of the Piezophilic, Mesophilic Sulfate-Reducing Bacterium Desulfovibrio indicus J2T.</title>
        <authorList>
            <person name="Cao J."/>
            <person name="Maignien L."/>
            <person name="Shao Z."/>
            <person name="Alain K."/>
            <person name="Jebbar M."/>
        </authorList>
    </citation>
    <scope>NUCLEOTIDE SEQUENCE</scope>
    <source>
        <strain evidence="2">DSM 16372</strain>
    </source>
</reference>
<evidence type="ECO:0000313" key="2">
    <source>
        <dbReference type="EMBL" id="GJD87811.1"/>
    </source>
</evidence>
<proteinExistence type="predicted"/>
<dbReference type="RefSeq" id="WP_238229802.1">
    <property type="nucleotide sequence ID" value="NZ_BPQO01000004.1"/>
</dbReference>
<evidence type="ECO:0008006" key="4">
    <source>
        <dbReference type="Google" id="ProtNLM"/>
    </source>
</evidence>
<sequence length="155" mass="16470">MLRLSRTTIPLALVLAACASGASAKEQGPAAGAVDAWFRSAKKPLCVSRDGNDVPCTPRNGPRYTIGYAPGGGSAIAFVRFQADPTGNAENLETATFRNEGGRWTYVRKVQNVFGQGPDKIAFEGGKAVFTMQVLREGDGRCCPTGTKRYSVQVP</sequence>
<dbReference type="PROSITE" id="PS51257">
    <property type="entry name" value="PROKAR_LIPOPROTEIN"/>
    <property type="match status" value="1"/>
</dbReference>
<keyword evidence="1" id="KW-0732">Signal</keyword>
<accession>A0AAV4ZI86</accession>
<evidence type="ECO:0000256" key="1">
    <source>
        <dbReference type="SAM" id="SignalP"/>
    </source>
</evidence>
<dbReference type="AlphaFoldDB" id="A0AAV4ZI86"/>
<protein>
    <recommendedName>
        <fullName evidence="4">Lipoprotein</fullName>
    </recommendedName>
</protein>
<reference evidence="2" key="2">
    <citation type="submission" date="2021-08" db="EMBL/GenBank/DDBJ databases">
        <authorList>
            <person name="Tani A."/>
            <person name="Ola A."/>
            <person name="Ogura Y."/>
            <person name="Katsura K."/>
            <person name="Hayashi T."/>
        </authorList>
    </citation>
    <scope>NUCLEOTIDE SEQUENCE</scope>
    <source>
        <strain evidence="2">DSM 16372</strain>
    </source>
</reference>
<feature type="chain" id="PRO_5043495501" description="Lipoprotein" evidence="1">
    <location>
        <begin position="25"/>
        <end position="155"/>
    </location>
</feature>
<evidence type="ECO:0000313" key="3">
    <source>
        <dbReference type="Proteomes" id="UP001055247"/>
    </source>
</evidence>
<dbReference type="EMBL" id="BPQO01000004">
    <property type="protein sequence ID" value="GJD87811.1"/>
    <property type="molecule type" value="Genomic_DNA"/>
</dbReference>
<keyword evidence="3" id="KW-1185">Reference proteome</keyword>
<organism evidence="2 3">
    <name type="scientific">Methylobacterium hispanicum</name>
    <dbReference type="NCBI Taxonomy" id="270350"/>
    <lineage>
        <taxon>Bacteria</taxon>
        <taxon>Pseudomonadati</taxon>
        <taxon>Pseudomonadota</taxon>
        <taxon>Alphaproteobacteria</taxon>
        <taxon>Hyphomicrobiales</taxon>
        <taxon>Methylobacteriaceae</taxon>
        <taxon>Methylobacterium</taxon>
    </lineage>
</organism>
<gene>
    <name evidence="2" type="ORF">BHAOGJBA_1316</name>
</gene>
<comment type="caution">
    <text evidence="2">The sequence shown here is derived from an EMBL/GenBank/DDBJ whole genome shotgun (WGS) entry which is preliminary data.</text>
</comment>
<feature type="signal peptide" evidence="1">
    <location>
        <begin position="1"/>
        <end position="24"/>
    </location>
</feature>
<dbReference type="Proteomes" id="UP001055247">
    <property type="component" value="Unassembled WGS sequence"/>
</dbReference>
<name>A0AAV4ZI86_9HYPH</name>